<evidence type="ECO:0000313" key="2">
    <source>
        <dbReference type="Proteomes" id="UP000240653"/>
    </source>
</evidence>
<dbReference type="PANTHER" id="PTHR41913">
    <property type="entry name" value="DUF1684 DOMAIN-CONTAINING PROTEIN"/>
    <property type="match status" value="1"/>
</dbReference>
<dbReference type="Proteomes" id="UP000240653">
    <property type="component" value="Unassembled WGS sequence"/>
</dbReference>
<name>A0A2P7S7V4_9HYPH</name>
<dbReference type="RefSeq" id="WP_106725658.1">
    <property type="nucleotide sequence ID" value="NZ_PXYL01000010.1"/>
</dbReference>
<dbReference type="EMBL" id="PXYL01000010">
    <property type="protein sequence ID" value="PSJ58563.1"/>
    <property type="molecule type" value="Genomic_DNA"/>
</dbReference>
<comment type="caution">
    <text evidence="1">The sequence shown here is derived from an EMBL/GenBank/DDBJ whole genome shotgun (WGS) entry which is preliminary data.</text>
</comment>
<sequence length="263" mass="28827">MTTTDYIRSIEDWRAKRLAHLKADDGWLNIIGRWWLEPGSVTVGSAEDNDIVLSAGPAHVGTLTQGSDGGVAFSPADGSQPILLKLDKKHPPRFTAGQLLLEVTTLNGQNALRVRDTQSTAPGEFAGIESFPTDPSWRIVADWIPLEKPIEMTVDTVLGIPTDVTITHKAAFTRDGVRYELLPTHGTPQMPQFVLRDQTARDKTYPASRFLFGEDITADTIVLDFNKAINPPCAFSVHAVCPLPPAENVLPIRIEAGELKMHD</sequence>
<dbReference type="OrthoDB" id="5493262at2"/>
<dbReference type="PANTHER" id="PTHR41913:SF1">
    <property type="entry name" value="DUF1684 DOMAIN-CONTAINING PROTEIN"/>
    <property type="match status" value="1"/>
</dbReference>
<dbReference type="InterPro" id="IPR012467">
    <property type="entry name" value="DUF1684"/>
</dbReference>
<evidence type="ECO:0000313" key="1">
    <source>
        <dbReference type="EMBL" id="PSJ58563.1"/>
    </source>
</evidence>
<proteinExistence type="predicted"/>
<dbReference type="AlphaFoldDB" id="A0A2P7S7V4"/>
<accession>A0A2P7S7V4</accession>
<organism evidence="1 2">
    <name type="scientific">Pseudaminobacter soli</name>
    <name type="common">ex Li et al. 2025</name>
    <dbReference type="NCBI Taxonomy" id="1295366"/>
    <lineage>
        <taxon>Bacteria</taxon>
        <taxon>Pseudomonadati</taxon>
        <taxon>Pseudomonadota</taxon>
        <taxon>Alphaproteobacteria</taxon>
        <taxon>Hyphomicrobiales</taxon>
        <taxon>Phyllobacteriaceae</taxon>
        <taxon>Pseudaminobacter</taxon>
    </lineage>
</organism>
<protein>
    <submittedName>
        <fullName evidence="1">DUF1684 domain-containing protein</fullName>
    </submittedName>
</protein>
<gene>
    <name evidence="1" type="ORF">C7I85_19415</name>
</gene>
<reference evidence="1 2" key="1">
    <citation type="submission" date="2018-03" db="EMBL/GenBank/DDBJ databases">
        <title>The draft genome of Mesorhizobium soli JCM 19897.</title>
        <authorList>
            <person name="Li L."/>
            <person name="Liu L."/>
            <person name="Liang L."/>
            <person name="Wang T."/>
            <person name="Zhang X."/>
        </authorList>
    </citation>
    <scope>NUCLEOTIDE SEQUENCE [LARGE SCALE GENOMIC DNA]</scope>
    <source>
        <strain evidence="1 2">JCM 19897</strain>
    </source>
</reference>
<keyword evidence="2" id="KW-1185">Reference proteome</keyword>
<dbReference type="Pfam" id="PF07920">
    <property type="entry name" value="DUF1684"/>
    <property type="match status" value="1"/>
</dbReference>